<dbReference type="Proteomes" id="UP000460272">
    <property type="component" value="Unassembled WGS sequence"/>
</dbReference>
<keyword evidence="3" id="KW-1185">Reference proteome</keyword>
<evidence type="ECO:0000256" key="1">
    <source>
        <dbReference type="SAM" id="MobiDB-lite"/>
    </source>
</evidence>
<gene>
    <name evidence="2" type="ORF">EAS64_15510</name>
</gene>
<feature type="compositionally biased region" description="Basic and acidic residues" evidence="1">
    <location>
        <begin position="240"/>
        <end position="250"/>
    </location>
</feature>
<feature type="region of interest" description="Disordered" evidence="1">
    <location>
        <begin position="278"/>
        <end position="317"/>
    </location>
</feature>
<organism evidence="2 3">
    <name type="scientific">Trebonia kvetii</name>
    <dbReference type="NCBI Taxonomy" id="2480626"/>
    <lineage>
        <taxon>Bacteria</taxon>
        <taxon>Bacillati</taxon>
        <taxon>Actinomycetota</taxon>
        <taxon>Actinomycetes</taxon>
        <taxon>Streptosporangiales</taxon>
        <taxon>Treboniaceae</taxon>
        <taxon>Trebonia</taxon>
    </lineage>
</organism>
<feature type="region of interest" description="Disordered" evidence="1">
    <location>
        <begin position="240"/>
        <end position="261"/>
    </location>
</feature>
<feature type="compositionally biased region" description="Basic residues" evidence="1">
    <location>
        <begin position="14"/>
        <end position="24"/>
    </location>
</feature>
<accession>A0A6P2C066</accession>
<evidence type="ECO:0000313" key="3">
    <source>
        <dbReference type="Proteomes" id="UP000460272"/>
    </source>
</evidence>
<dbReference type="RefSeq" id="WP_145853726.1">
    <property type="nucleotide sequence ID" value="NZ_RPFW01000003.1"/>
</dbReference>
<name>A0A6P2C066_9ACTN</name>
<dbReference type="OrthoDB" id="5140890at2"/>
<comment type="caution">
    <text evidence="2">The sequence shown here is derived from an EMBL/GenBank/DDBJ whole genome shotgun (WGS) entry which is preliminary data.</text>
</comment>
<dbReference type="EMBL" id="RPFW01000003">
    <property type="protein sequence ID" value="TVZ03855.1"/>
    <property type="molecule type" value="Genomic_DNA"/>
</dbReference>
<dbReference type="AlphaFoldDB" id="A0A6P2C066"/>
<feature type="region of interest" description="Disordered" evidence="1">
    <location>
        <begin position="1"/>
        <end position="29"/>
    </location>
</feature>
<sequence>MSRGSVVTAVTQAARRRRAARSRTARQTAETRTRVRLMIEITARDGDYRKGLLEAARHLSPEEAVIIADLEKRGLQVPQLRDMLRGGHVIVDDPDLYESWSFPRVSHQRLSSHHRDIDKKVYPDLGMRGLVVREKLHGRTAHGTWVQLEKTPAAFGKRKLPGPDDVRHLMDYVIYRVTRSNVGPWGLSRWTERRPIYLSPDLAVPTPLAPPVAALLATSLRRIEAEDDVTAASADLARRFAPPERADPARELGQSLQGRAGRGLFGNSEVWVTKSPSPVAATMLRPQQPPPPAWVPSAGTAHEEPGQPEAEGDPGER</sequence>
<evidence type="ECO:0000313" key="2">
    <source>
        <dbReference type="EMBL" id="TVZ03855.1"/>
    </source>
</evidence>
<protein>
    <submittedName>
        <fullName evidence="2">Uncharacterized protein</fullName>
    </submittedName>
</protein>
<proteinExistence type="predicted"/>
<feature type="compositionally biased region" description="Low complexity" evidence="1">
    <location>
        <begin position="1"/>
        <end position="13"/>
    </location>
</feature>
<reference evidence="2 3" key="1">
    <citation type="submission" date="2018-11" db="EMBL/GenBank/DDBJ databases">
        <title>Trebonia kvetii gen.nov., sp.nov., a novel acidophilic actinobacterium, and proposal of the new actinobacterial family Treboniaceae fam. nov.</title>
        <authorList>
            <person name="Rapoport D."/>
            <person name="Sagova-Mareckova M."/>
            <person name="Sedlacek I."/>
            <person name="Provaznik J."/>
            <person name="Kralova S."/>
            <person name="Pavlinic D."/>
            <person name="Benes V."/>
            <person name="Kopecky J."/>
        </authorList>
    </citation>
    <scope>NUCLEOTIDE SEQUENCE [LARGE SCALE GENOMIC DNA]</scope>
    <source>
        <strain evidence="2 3">15Tr583</strain>
    </source>
</reference>